<evidence type="ECO:0000259" key="18">
    <source>
        <dbReference type="Pfam" id="PF01746"/>
    </source>
</evidence>
<comment type="function">
    <text evidence="1 15 17">Specifically methylates guanosine-37 in various tRNAs.</text>
</comment>
<evidence type="ECO:0000256" key="10">
    <source>
        <dbReference type="ARBA" id="ARBA00022691"/>
    </source>
</evidence>
<evidence type="ECO:0000256" key="12">
    <source>
        <dbReference type="ARBA" id="ARBA00029736"/>
    </source>
</evidence>
<dbReference type="NCBIfam" id="TIGR00088">
    <property type="entry name" value="trmD"/>
    <property type="match status" value="1"/>
</dbReference>
<keyword evidence="8 15" id="KW-0489">Methyltransferase</keyword>
<evidence type="ECO:0000256" key="2">
    <source>
        <dbReference type="ARBA" id="ARBA00004496"/>
    </source>
</evidence>
<feature type="binding site" evidence="15 16">
    <location>
        <begin position="132"/>
        <end position="137"/>
    </location>
    <ligand>
        <name>S-adenosyl-L-methionine</name>
        <dbReference type="ChEBI" id="CHEBI:59789"/>
    </ligand>
</feature>
<comment type="catalytic activity">
    <reaction evidence="14 15 17">
        <text>guanosine(37) in tRNA + S-adenosyl-L-methionine = N(1)-methylguanosine(37) in tRNA + S-adenosyl-L-homocysteine + H(+)</text>
        <dbReference type="Rhea" id="RHEA:36899"/>
        <dbReference type="Rhea" id="RHEA-COMP:10145"/>
        <dbReference type="Rhea" id="RHEA-COMP:10147"/>
        <dbReference type="ChEBI" id="CHEBI:15378"/>
        <dbReference type="ChEBI" id="CHEBI:57856"/>
        <dbReference type="ChEBI" id="CHEBI:59789"/>
        <dbReference type="ChEBI" id="CHEBI:73542"/>
        <dbReference type="ChEBI" id="CHEBI:74269"/>
        <dbReference type="EC" id="2.1.1.228"/>
    </reaction>
</comment>
<dbReference type="HAMAP" id="MF_00605">
    <property type="entry name" value="TrmD"/>
    <property type="match status" value="1"/>
</dbReference>
<evidence type="ECO:0000256" key="3">
    <source>
        <dbReference type="ARBA" id="ARBA00007630"/>
    </source>
</evidence>
<dbReference type="EMBL" id="DVLY01000047">
    <property type="protein sequence ID" value="HIT97594.1"/>
    <property type="molecule type" value="Genomic_DNA"/>
</dbReference>
<keyword evidence="11 15" id="KW-0819">tRNA processing</keyword>
<comment type="caution">
    <text evidence="19">The sequence shown here is derived from an EMBL/GenBank/DDBJ whole genome shotgun (WGS) entry which is preliminary data.</text>
</comment>
<dbReference type="NCBIfam" id="NF000648">
    <property type="entry name" value="PRK00026.1"/>
    <property type="match status" value="1"/>
</dbReference>
<dbReference type="CDD" id="cd18080">
    <property type="entry name" value="TrmD-like"/>
    <property type="match status" value="1"/>
</dbReference>
<evidence type="ECO:0000256" key="6">
    <source>
        <dbReference type="ARBA" id="ARBA00014679"/>
    </source>
</evidence>
<evidence type="ECO:0000256" key="16">
    <source>
        <dbReference type="PIRSR" id="PIRSR000386-1"/>
    </source>
</evidence>
<evidence type="ECO:0000256" key="7">
    <source>
        <dbReference type="ARBA" id="ARBA00022490"/>
    </source>
</evidence>
<comment type="subcellular location">
    <subcellularLocation>
        <location evidence="2 15 17">Cytoplasm</location>
    </subcellularLocation>
</comment>
<dbReference type="GO" id="GO:0052906">
    <property type="term" value="F:tRNA (guanine(37)-N1)-methyltransferase activity"/>
    <property type="evidence" value="ECO:0007669"/>
    <property type="project" value="UniProtKB-UniRule"/>
</dbReference>
<dbReference type="Gene3D" id="3.40.1280.10">
    <property type="match status" value="1"/>
</dbReference>
<evidence type="ECO:0000256" key="11">
    <source>
        <dbReference type="ARBA" id="ARBA00022694"/>
    </source>
</evidence>
<dbReference type="FunFam" id="1.10.1270.20:FF:000001">
    <property type="entry name" value="tRNA (guanine-N(1)-)-methyltransferase"/>
    <property type="match status" value="1"/>
</dbReference>
<dbReference type="Proteomes" id="UP000824161">
    <property type="component" value="Unassembled WGS sequence"/>
</dbReference>
<keyword evidence="10 15" id="KW-0949">S-adenosyl-L-methionine</keyword>
<dbReference type="EC" id="2.1.1.228" evidence="5 15"/>
<evidence type="ECO:0000256" key="14">
    <source>
        <dbReference type="ARBA" id="ARBA00047783"/>
    </source>
</evidence>
<accession>A0A9D1KTN8</accession>
<reference evidence="19" key="2">
    <citation type="journal article" date="2021" name="PeerJ">
        <title>Extensive microbial diversity within the chicken gut microbiome revealed by metagenomics and culture.</title>
        <authorList>
            <person name="Gilroy R."/>
            <person name="Ravi A."/>
            <person name="Getino M."/>
            <person name="Pursley I."/>
            <person name="Horton D.L."/>
            <person name="Alikhan N.F."/>
            <person name="Baker D."/>
            <person name="Gharbi K."/>
            <person name="Hall N."/>
            <person name="Watson M."/>
            <person name="Adriaenssens E.M."/>
            <person name="Foster-Nyarko E."/>
            <person name="Jarju S."/>
            <person name="Secka A."/>
            <person name="Antonio M."/>
            <person name="Oren A."/>
            <person name="Chaudhuri R.R."/>
            <person name="La Ragione R."/>
            <person name="Hildebrand F."/>
            <person name="Pallen M.J."/>
        </authorList>
    </citation>
    <scope>NUCLEOTIDE SEQUENCE</scope>
    <source>
        <strain evidence="19">1383</strain>
    </source>
</reference>
<dbReference type="PIRSF" id="PIRSF000386">
    <property type="entry name" value="tRNA_mtase"/>
    <property type="match status" value="1"/>
</dbReference>
<dbReference type="InterPro" id="IPR023148">
    <property type="entry name" value="tRNA_m1G_MeTrfase_C_sf"/>
</dbReference>
<dbReference type="InterPro" id="IPR002649">
    <property type="entry name" value="tRNA_m1G_MeTrfase_TrmD"/>
</dbReference>
<evidence type="ECO:0000256" key="15">
    <source>
        <dbReference type="HAMAP-Rule" id="MF_00605"/>
    </source>
</evidence>
<dbReference type="FunFam" id="3.40.1280.10:FF:000001">
    <property type="entry name" value="tRNA (guanine-N(1)-)-methyltransferase"/>
    <property type="match status" value="1"/>
</dbReference>
<dbReference type="Gene3D" id="1.10.1270.20">
    <property type="entry name" value="tRNA(m1g37)methyltransferase, domain 2"/>
    <property type="match status" value="1"/>
</dbReference>
<comment type="subunit">
    <text evidence="4 15 17">Homodimer.</text>
</comment>
<feature type="binding site" evidence="15 16">
    <location>
        <position position="112"/>
    </location>
    <ligand>
        <name>S-adenosyl-L-methionine</name>
        <dbReference type="ChEBI" id="CHEBI:59789"/>
    </ligand>
</feature>
<name>A0A9D1KTN8_9FLAO</name>
<proteinExistence type="inferred from homology"/>
<dbReference type="PANTHER" id="PTHR46417">
    <property type="entry name" value="TRNA (GUANINE-N(1)-)-METHYLTRANSFERASE"/>
    <property type="match status" value="1"/>
</dbReference>
<keyword evidence="9 15" id="KW-0808">Transferase</keyword>
<dbReference type="AlphaFoldDB" id="A0A9D1KTN8"/>
<dbReference type="InterPro" id="IPR016009">
    <property type="entry name" value="tRNA_MeTrfase_TRMD/TRM10"/>
</dbReference>
<dbReference type="Pfam" id="PF01746">
    <property type="entry name" value="tRNA_m1G_MT"/>
    <property type="match status" value="1"/>
</dbReference>
<evidence type="ECO:0000256" key="1">
    <source>
        <dbReference type="ARBA" id="ARBA00002634"/>
    </source>
</evidence>
<reference evidence="19" key="1">
    <citation type="submission" date="2020-10" db="EMBL/GenBank/DDBJ databases">
        <authorList>
            <person name="Gilroy R."/>
        </authorList>
    </citation>
    <scope>NUCLEOTIDE SEQUENCE</scope>
    <source>
        <strain evidence="19">1383</strain>
    </source>
</reference>
<dbReference type="InterPro" id="IPR029026">
    <property type="entry name" value="tRNA_m1G_MTases_N"/>
</dbReference>
<dbReference type="PANTHER" id="PTHR46417:SF1">
    <property type="entry name" value="TRNA (GUANINE-N(1)-)-METHYLTRANSFERASE"/>
    <property type="match status" value="1"/>
</dbReference>
<evidence type="ECO:0000313" key="20">
    <source>
        <dbReference type="Proteomes" id="UP000824161"/>
    </source>
</evidence>
<evidence type="ECO:0000256" key="5">
    <source>
        <dbReference type="ARBA" id="ARBA00012807"/>
    </source>
</evidence>
<comment type="similarity">
    <text evidence="3 15 17">Belongs to the RNA methyltransferase TrmD family.</text>
</comment>
<keyword evidence="7 15" id="KW-0963">Cytoplasm</keyword>
<organism evidence="19 20">
    <name type="scientific">Candidatus Merdimorpha stercoravium</name>
    <dbReference type="NCBI Taxonomy" id="2840863"/>
    <lineage>
        <taxon>Bacteria</taxon>
        <taxon>Pseudomonadati</taxon>
        <taxon>Bacteroidota</taxon>
        <taxon>Flavobacteriia</taxon>
        <taxon>Flavobacteriales</taxon>
        <taxon>Candidatus Merdimorpha</taxon>
    </lineage>
</organism>
<protein>
    <recommendedName>
        <fullName evidence="6 15">tRNA (guanine-N(1)-)-methyltransferase</fullName>
        <ecNumber evidence="5 15">2.1.1.228</ecNumber>
    </recommendedName>
    <alternativeName>
        <fullName evidence="12 15">M1G-methyltransferase</fullName>
    </alternativeName>
    <alternativeName>
        <fullName evidence="13 15">tRNA [GM37] methyltransferase</fullName>
    </alternativeName>
</protein>
<evidence type="ECO:0000256" key="13">
    <source>
        <dbReference type="ARBA" id="ARBA00033392"/>
    </source>
</evidence>
<dbReference type="GO" id="GO:0005829">
    <property type="term" value="C:cytosol"/>
    <property type="evidence" value="ECO:0007669"/>
    <property type="project" value="TreeGrafter"/>
</dbReference>
<dbReference type="InterPro" id="IPR029028">
    <property type="entry name" value="Alpha/beta_knot_MTases"/>
</dbReference>
<evidence type="ECO:0000313" key="19">
    <source>
        <dbReference type="EMBL" id="HIT97594.1"/>
    </source>
</evidence>
<feature type="domain" description="tRNA methyltransferase TRMD/TRM10-type" evidence="18">
    <location>
        <begin position="1"/>
        <end position="223"/>
    </location>
</feature>
<evidence type="ECO:0000256" key="8">
    <source>
        <dbReference type="ARBA" id="ARBA00022603"/>
    </source>
</evidence>
<dbReference type="GO" id="GO:0002939">
    <property type="term" value="P:tRNA N1-guanine methylation"/>
    <property type="evidence" value="ECO:0007669"/>
    <property type="project" value="TreeGrafter"/>
</dbReference>
<evidence type="ECO:0000256" key="17">
    <source>
        <dbReference type="RuleBase" id="RU003464"/>
    </source>
</evidence>
<gene>
    <name evidence="15 19" type="primary">trmD</name>
    <name evidence="19" type="ORF">IAC44_02015</name>
</gene>
<evidence type="ECO:0000256" key="9">
    <source>
        <dbReference type="ARBA" id="ARBA00022679"/>
    </source>
</evidence>
<sequence length="234" mass="25936">MRIDIVSCVPDLLAGAFEESIMKRARDKGYLDLHIHNLHDYAYDRYRRTDDYPFGGGAGMVMMAEPIDRCLSALKAERHYDEVIYMTPDGVQWDQAQANAYSLKENLILLCGHYKGVDERVRQLHVTAEVSVGDYVVSGGELPAALVADSIVRLIPGVLGDEQSALSDSFQDGLLSPPVYTRPAEYKGMEVPQVLLSGDHARIAAWRMEQALERTRSRRPDLLAASAGDDPGVE</sequence>
<evidence type="ECO:0000256" key="4">
    <source>
        <dbReference type="ARBA" id="ARBA00011738"/>
    </source>
</evidence>
<dbReference type="SUPFAM" id="SSF75217">
    <property type="entry name" value="alpha/beta knot"/>
    <property type="match status" value="1"/>
</dbReference>